<evidence type="ECO:0000256" key="10">
    <source>
        <dbReference type="ARBA" id="ARBA00023065"/>
    </source>
</evidence>
<dbReference type="InterPro" id="IPR004772">
    <property type="entry name" value="TrkH"/>
</dbReference>
<dbReference type="RefSeq" id="WP_322609691.1">
    <property type="nucleotide sequence ID" value="NZ_JARVCO010000012.1"/>
</dbReference>
<dbReference type="PIRSF" id="PIRSF006247">
    <property type="entry name" value="TrkH"/>
    <property type="match status" value="1"/>
</dbReference>
<reference evidence="13 14" key="1">
    <citation type="journal article" date="2024" name="Appl. Environ. Microbiol.">
        <title>Pontiella agarivorans sp. nov., a novel marine anaerobic bacterium capable of degrading macroalgal polysaccharides and fixing nitrogen.</title>
        <authorList>
            <person name="Liu N."/>
            <person name="Kivenson V."/>
            <person name="Peng X."/>
            <person name="Cui Z."/>
            <person name="Lankiewicz T.S."/>
            <person name="Gosselin K.M."/>
            <person name="English C.J."/>
            <person name="Blair E.M."/>
            <person name="O'Malley M.A."/>
            <person name="Valentine D.L."/>
        </authorList>
    </citation>
    <scope>NUCLEOTIDE SEQUENCE [LARGE SCALE GENOMIC DNA]</scope>
    <source>
        <strain evidence="13 14">NLcol2</strain>
    </source>
</reference>
<keyword evidence="11 12" id="KW-0472">Membrane</keyword>
<keyword evidence="3" id="KW-0813">Transport</keyword>
<keyword evidence="8" id="KW-0630">Potassium</keyword>
<proteinExistence type="inferred from homology"/>
<keyword evidence="4" id="KW-1003">Cell membrane</keyword>
<name>A0ABU5N0E0_9BACT</name>
<gene>
    <name evidence="13" type="ORF">P9H32_14865</name>
</gene>
<organism evidence="13 14">
    <name type="scientific">Pontiella agarivorans</name>
    <dbReference type="NCBI Taxonomy" id="3038953"/>
    <lineage>
        <taxon>Bacteria</taxon>
        <taxon>Pseudomonadati</taxon>
        <taxon>Kiritimatiellota</taxon>
        <taxon>Kiritimatiellia</taxon>
        <taxon>Kiritimatiellales</taxon>
        <taxon>Pontiellaceae</taxon>
        <taxon>Pontiella</taxon>
    </lineage>
</organism>
<feature type="transmembrane region" description="Helical" evidence="12">
    <location>
        <begin position="136"/>
        <end position="161"/>
    </location>
</feature>
<comment type="caution">
    <text evidence="13">The sequence shown here is derived from an EMBL/GenBank/DDBJ whole genome shotgun (WGS) entry which is preliminary data.</text>
</comment>
<keyword evidence="5" id="KW-0997">Cell inner membrane</keyword>
<feature type="transmembrane region" description="Helical" evidence="12">
    <location>
        <begin position="335"/>
        <end position="361"/>
    </location>
</feature>
<sequence>MNKRAVFHLVSYMTLVIGVAMILCAGISLAYQEPLDVQLDLIYSGVIAIVCASVVGFFTRGEINLSRRDGFGIVTFGWISATIFGSLPYIFSDVIHHPVAAMFETMSGFTTTGASVLSNLEEIPRGIHFWRALTHWFGGMGVLVLCVAILPFLGVGGMQIYRAEMPGPSKDRLTPRIATTAKLLWGVYALMTVVEAALLKFAGGMDWFDAFCHAFGTMATGGFSTRSASVGAYDSAVIDTIITIFMFLAGVNFSLHYHALTGKPKRYFQDPEFRFYTFFLLGSVLFLTFNIWSHGWADGSFTRCFRDSAFTATSVITTTGFGTADFDLWPNASRLLLVVMMFMGGCAGSTGGGMKIVRVFIMFKKMLRELKLFMRPSAVIQMKLGGKPVEQEIISHIAAFFAIFVFIFALGSIVMTFFTPDLVTACTSVVATLGNIGPGLNAVGVTQNFADIPPLGQAILTFFMLLGRLEFYTVLILFLPSYWKK</sequence>
<feature type="transmembrane region" description="Helical" evidence="12">
    <location>
        <begin position="275"/>
        <end position="293"/>
    </location>
</feature>
<evidence type="ECO:0000256" key="12">
    <source>
        <dbReference type="SAM" id="Phobius"/>
    </source>
</evidence>
<evidence type="ECO:0000256" key="3">
    <source>
        <dbReference type="ARBA" id="ARBA00022448"/>
    </source>
</evidence>
<keyword evidence="14" id="KW-1185">Reference proteome</keyword>
<evidence type="ECO:0000256" key="8">
    <source>
        <dbReference type="ARBA" id="ARBA00022958"/>
    </source>
</evidence>
<keyword evidence="7 12" id="KW-0812">Transmembrane</keyword>
<evidence type="ECO:0000256" key="4">
    <source>
        <dbReference type="ARBA" id="ARBA00022475"/>
    </source>
</evidence>
<evidence type="ECO:0000256" key="2">
    <source>
        <dbReference type="ARBA" id="ARBA00009137"/>
    </source>
</evidence>
<comment type="similarity">
    <text evidence="2">Belongs to the TrkH potassium transport family.</text>
</comment>
<dbReference type="PANTHER" id="PTHR32024">
    <property type="entry name" value="TRK SYSTEM POTASSIUM UPTAKE PROTEIN TRKG-RELATED"/>
    <property type="match status" value="1"/>
</dbReference>
<evidence type="ECO:0000313" key="14">
    <source>
        <dbReference type="Proteomes" id="UP001290861"/>
    </source>
</evidence>
<dbReference type="Pfam" id="PF02386">
    <property type="entry name" value="TrkH"/>
    <property type="match status" value="1"/>
</dbReference>
<evidence type="ECO:0000256" key="6">
    <source>
        <dbReference type="ARBA" id="ARBA00022538"/>
    </source>
</evidence>
<feature type="transmembrane region" description="Helical" evidence="12">
    <location>
        <begin position="71"/>
        <end position="91"/>
    </location>
</feature>
<feature type="transmembrane region" description="Helical" evidence="12">
    <location>
        <begin position="41"/>
        <end position="59"/>
    </location>
</feature>
<comment type="subcellular location">
    <subcellularLocation>
        <location evidence="1">Cell inner membrane</location>
        <topology evidence="1">Multi-pass membrane protein</topology>
    </subcellularLocation>
</comment>
<feature type="transmembrane region" description="Helical" evidence="12">
    <location>
        <begin position="393"/>
        <end position="418"/>
    </location>
</feature>
<accession>A0ABU5N0E0</accession>
<feature type="transmembrane region" description="Helical" evidence="12">
    <location>
        <begin position="7"/>
        <end position="29"/>
    </location>
</feature>
<evidence type="ECO:0000256" key="7">
    <source>
        <dbReference type="ARBA" id="ARBA00022692"/>
    </source>
</evidence>
<dbReference type="Proteomes" id="UP001290861">
    <property type="component" value="Unassembled WGS sequence"/>
</dbReference>
<feature type="transmembrane region" description="Helical" evidence="12">
    <location>
        <begin position="236"/>
        <end position="255"/>
    </location>
</feature>
<keyword evidence="9 12" id="KW-1133">Transmembrane helix</keyword>
<protein>
    <submittedName>
        <fullName evidence="13">TrkH family potassium uptake protein</fullName>
    </submittedName>
</protein>
<evidence type="ECO:0000256" key="5">
    <source>
        <dbReference type="ARBA" id="ARBA00022519"/>
    </source>
</evidence>
<dbReference type="EMBL" id="JARVCO010000012">
    <property type="protein sequence ID" value="MDZ8119909.1"/>
    <property type="molecule type" value="Genomic_DNA"/>
</dbReference>
<feature type="transmembrane region" description="Helical" evidence="12">
    <location>
        <begin position="182"/>
        <end position="201"/>
    </location>
</feature>
<evidence type="ECO:0000256" key="11">
    <source>
        <dbReference type="ARBA" id="ARBA00023136"/>
    </source>
</evidence>
<evidence type="ECO:0000256" key="9">
    <source>
        <dbReference type="ARBA" id="ARBA00022989"/>
    </source>
</evidence>
<feature type="transmembrane region" description="Helical" evidence="12">
    <location>
        <begin position="458"/>
        <end position="479"/>
    </location>
</feature>
<evidence type="ECO:0000313" key="13">
    <source>
        <dbReference type="EMBL" id="MDZ8119909.1"/>
    </source>
</evidence>
<dbReference type="InterPro" id="IPR003445">
    <property type="entry name" value="Cat_transpt"/>
</dbReference>
<keyword evidence="10" id="KW-0406">Ion transport</keyword>
<dbReference type="PANTHER" id="PTHR32024:SF2">
    <property type="entry name" value="TRK SYSTEM POTASSIUM UPTAKE PROTEIN TRKG-RELATED"/>
    <property type="match status" value="1"/>
</dbReference>
<keyword evidence="6" id="KW-0633">Potassium transport</keyword>
<evidence type="ECO:0000256" key="1">
    <source>
        <dbReference type="ARBA" id="ARBA00004429"/>
    </source>
</evidence>